<keyword evidence="1" id="KW-0472">Membrane</keyword>
<organism evidence="2">
    <name type="scientific">Arundo donax</name>
    <name type="common">Giant reed</name>
    <name type="synonym">Donax arundinaceus</name>
    <dbReference type="NCBI Taxonomy" id="35708"/>
    <lineage>
        <taxon>Eukaryota</taxon>
        <taxon>Viridiplantae</taxon>
        <taxon>Streptophyta</taxon>
        <taxon>Embryophyta</taxon>
        <taxon>Tracheophyta</taxon>
        <taxon>Spermatophyta</taxon>
        <taxon>Magnoliopsida</taxon>
        <taxon>Liliopsida</taxon>
        <taxon>Poales</taxon>
        <taxon>Poaceae</taxon>
        <taxon>PACMAD clade</taxon>
        <taxon>Arundinoideae</taxon>
        <taxon>Arundineae</taxon>
        <taxon>Arundo</taxon>
    </lineage>
</organism>
<dbReference type="AlphaFoldDB" id="A0A0A8ZA38"/>
<accession>A0A0A8ZA38</accession>
<dbReference type="EMBL" id="GBRH01262239">
    <property type="protein sequence ID" value="JAD35656.1"/>
    <property type="molecule type" value="Transcribed_RNA"/>
</dbReference>
<sequence>MISIPIPRRCTSVSSLMFILFHSSSQPTSVGINSTRCTSSTPIARATVSFRVVNKIIVVATLHKVSLSRLVHTSCCQTSSNTRKKLFFVNGCCKLSTEFSHSFILLIMYPNVSENFFQKSNFRVLLRNTNPCLFAKGSFYFIIIIYFLSHSYFSNPSFSNNTKLIGSLFLW</sequence>
<evidence type="ECO:0000256" key="1">
    <source>
        <dbReference type="SAM" id="Phobius"/>
    </source>
</evidence>
<proteinExistence type="predicted"/>
<keyword evidence="1" id="KW-1133">Transmembrane helix</keyword>
<name>A0A0A8ZA38_ARUDO</name>
<evidence type="ECO:0000313" key="2">
    <source>
        <dbReference type="EMBL" id="JAD35656.1"/>
    </source>
</evidence>
<reference evidence="2" key="1">
    <citation type="submission" date="2014-09" db="EMBL/GenBank/DDBJ databases">
        <authorList>
            <person name="Magalhaes I.L.F."/>
            <person name="Oliveira U."/>
            <person name="Santos F.R."/>
            <person name="Vidigal T.H.D.A."/>
            <person name="Brescovit A.D."/>
            <person name="Santos A.J."/>
        </authorList>
    </citation>
    <scope>NUCLEOTIDE SEQUENCE</scope>
    <source>
        <tissue evidence="2">Shoot tissue taken approximately 20 cm above the soil surface</tissue>
    </source>
</reference>
<keyword evidence="1" id="KW-0812">Transmembrane</keyword>
<feature type="transmembrane region" description="Helical" evidence="1">
    <location>
        <begin position="133"/>
        <end position="153"/>
    </location>
</feature>
<protein>
    <submittedName>
        <fullName evidence="2">Uncharacterized protein</fullName>
    </submittedName>
</protein>
<reference evidence="2" key="2">
    <citation type="journal article" date="2015" name="Data Brief">
        <title>Shoot transcriptome of the giant reed, Arundo donax.</title>
        <authorList>
            <person name="Barrero R.A."/>
            <person name="Guerrero F.D."/>
            <person name="Moolhuijzen P."/>
            <person name="Goolsby J.A."/>
            <person name="Tidwell J."/>
            <person name="Bellgard S.E."/>
            <person name="Bellgard M.I."/>
        </authorList>
    </citation>
    <scope>NUCLEOTIDE SEQUENCE</scope>
    <source>
        <tissue evidence="2">Shoot tissue taken approximately 20 cm above the soil surface</tissue>
    </source>
</reference>